<feature type="compositionally biased region" description="Polar residues" evidence="1">
    <location>
        <begin position="61"/>
        <end position="73"/>
    </location>
</feature>
<organism evidence="3 4">
    <name type="scientific">Ramalina farinacea</name>
    <dbReference type="NCBI Taxonomy" id="258253"/>
    <lineage>
        <taxon>Eukaryota</taxon>
        <taxon>Fungi</taxon>
        <taxon>Dikarya</taxon>
        <taxon>Ascomycota</taxon>
        <taxon>Pezizomycotina</taxon>
        <taxon>Lecanoromycetes</taxon>
        <taxon>OSLEUM clade</taxon>
        <taxon>Lecanoromycetidae</taxon>
        <taxon>Lecanorales</taxon>
        <taxon>Lecanorineae</taxon>
        <taxon>Ramalinaceae</taxon>
        <taxon>Ramalina</taxon>
    </lineage>
</organism>
<keyword evidence="4" id="KW-1185">Reference proteome</keyword>
<feature type="compositionally biased region" description="Polar residues" evidence="1">
    <location>
        <begin position="396"/>
        <end position="426"/>
    </location>
</feature>
<feature type="region of interest" description="Disordered" evidence="1">
    <location>
        <begin position="1"/>
        <end position="45"/>
    </location>
</feature>
<protein>
    <recommendedName>
        <fullName evidence="2">DUF7924 domain-containing protein</fullName>
    </recommendedName>
</protein>
<dbReference type="Pfam" id="PF25545">
    <property type="entry name" value="DUF7924"/>
    <property type="match status" value="1"/>
</dbReference>
<feature type="compositionally biased region" description="Basic and acidic residues" evidence="1">
    <location>
        <begin position="18"/>
        <end position="27"/>
    </location>
</feature>
<evidence type="ECO:0000313" key="3">
    <source>
        <dbReference type="EMBL" id="MDI1493218.1"/>
    </source>
</evidence>
<feature type="region of interest" description="Disordered" evidence="1">
    <location>
        <begin position="61"/>
        <end position="89"/>
    </location>
</feature>
<gene>
    <name evidence="3" type="ORF">OHK93_005006</name>
</gene>
<dbReference type="EMBL" id="JAPUFD010000024">
    <property type="protein sequence ID" value="MDI1493218.1"/>
    <property type="molecule type" value="Genomic_DNA"/>
</dbReference>
<evidence type="ECO:0000259" key="2">
    <source>
        <dbReference type="Pfam" id="PF25545"/>
    </source>
</evidence>
<feature type="region of interest" description="Disordered" evidence="1">
    <location>
        <begin position="103"/>
        <end position="132"/>
    </location>
</feature>
<accession>A0AA43TYZ9</accession>
<comment type="caution">
    <text evidence="3">The sequence shown here is derived from an EMBL/GenBank/DDBJ whole genome shotgun (WGS) entry which is preliminary data.</text>
</comment>
<dbReference type="InterPro" id="IPR057684">
    <property type="entry name" value="DUF7924"/>
</dbReference>
<feature type="compositionally biased region" description="Polar residues" evidence="1">
    <location>
        <begin position="1"/>
        <end position="13"/>
    </location>
</feature>
<feature type="domain" description="DUF7924" evidence="2">
    <location>
        <begin position="261"/>
        <end position="354"/>
    </location>
</feature>
<feature type="region of interest" description="Disordered" evidence="1">
    <location>
        <begin position="396"/>
        <end position="427"/>
    </location>
</feature>
<reference evidence="3" key="1">
    <citation type="journal article" date="2023" name="Genome Biol. Evol.">
        <title>First Whole Genome Sequence and Flow Cytometry Genome Size Data for the Lichen-Forming Fungus Ramalina farinacea (Ascomycota).</title>
        <authorList>
            <person name="Llewellyn T."/>
            <person name="Mian S."/>
            <person name="Hill R."/>
            <person name="Leitch I.J."/>
            <person name="Gaya E."/>
        </authorList>
    </citation>
    <scope>NUCLEOTIDE SEQUENCE</scope>
    <source>
        <strain evidence="3">LIQ254RAFAR</strain>
    </source>
</reference>
<evidence type="ECO:0000313" key="4">
    <source>
        <dbReference type="Proteomes" id="UP001161017"/>
    </source>
</evidence>
<name>A0AA43TYZ9_9LECA</name>
<evidence type="ECO:0000256" key="1">
    <source>
        <dbReference type="SAM" id="MobiDB-lite"/>
    </source>
</evidence>
<feature type="region of interest" description="Disordered" evidence="1">
    <location>
        <begin position="360"/>
        <end position="379"/>
    </location>
</feature>
<dbReference type="Proteomes" id="UP001161017">
    <property type="component" value="Unassembled WGS sequence"/>
</dbReference>
<proteinExistence type="predicted"/>
<sequence length="527" mass="58114">MSPQSALKVSSDLNEVEPPLKRVRQDSPEACSSSSSETLPARNEQELIQIVCYPYDSDSSVRSIADSAQSSDPAQPHDSHEEASGPDQINPQLVAGISLDSASLQETPAASPSSKASDEESSDSNSDSGLTMPTTVFGVRDWLESKRLLIDDRDAGLIGATLIKSAMKLIDNKRASDWSDEKSREVEEELEDFRGHPETTFVFVLISHLLGKTRMVPKDKVMTAEDVTEATEWIERAWRKDNICPRMNYDFDKNCIPNIRTGDKHLDAMIDEIPRLETPRPDVIWALRKEAFSVKHRHILKNQNCALAGPGLFDVFLVLEAKCMNASLEEAENQCMRSGSAIVATRRRLQAAAAACEPKGVTAASTTQKGQNLAAPTPEQDAAAACEPKVVTAASTTQKGQSIAASTTEKTQTVVNEKNASSQQSYPRPDMRSFAFSLAVGPEDARLFVNWAMELNPEGGVDWHMHHLRKFDFRSPPSLTQLHHDMDNILDWGAEKGTRRVTELCTTLEEHEAIVPQPPSKKRKIQA</sequence>
<dbReference type="AlphaFoldDB" id="A0AA43TYZ9"/>